<protein>
    <submittedName>
        <fullName evidence="1">Uncharacterized protein</fullName>
    </submittedName>
</protein>
<evidence type="ECO:0000313" key="1">
    <source>
        <dbReference type="EMBL" id="KAF2624453.1"/>
    </source>
</evidence>
<organism evidence="1 2">
    <name type="scientific">Macroventuria anomochaeta</name>
    <dbReference type="NCBI Taxonomy" id="301207"/>
    <lineage>
        <taxon>Eukaryota</taxon>
        <taxon>Fungi</taxon>
        <taxon>Dikarya</taxon>
        <taxon>Ascomycota</taxon>
        <taxon>Pezizomycotina</taxon>
        <taxon>Dothideomycetes</taxon>
        <taxon>Pleosporomycetidae</taxon>
        <taxon>Pleosporales</taxon>
        <taxon>Pleosporineae</taxon>
        <taxon>Didymellaceae</taxon>
        <taxon>Macroventuria</taxon>
    </lineage>
</organism>
<reference evidence="1" key="1">
    <citation type="journal article" date="2020" name="Stud. Mycol.">
        <title>101 Dothideomycetes genomes: a test case for predicting lifestyles and emergence of pathogens.</title>
        <authorList>
            <person name="Haridas S."/>
            <person name="Albert R."/>
            <person name="Binder M."/>
            <person name="Bloem J."/>
            <person name="Labutti K."/>
            <person name="Salamov A."/>
            <person name="Andreopoulos B."/>
            <person name="Baker S."/>
            <person name="Barry K."/>
            <person name="Bills G."/>
            <person name="Bluhm B."/>
            <person name="Cannon C."/>
            <person name="Castanera R."/>
            <person name="Culley D."/>
            <person name="Daum C."/>
            <person name="Ezra D."/>
            <person name="Gonzalez J."/>
            <person name="Henrissat B."/>
            <person name="Kuo A."/>
            <person name="Liang C."/>
            <person name="Lipzen A."/>
            <person name="Lutzoni F."/>
            <person name="Magnuson J."/>
            <person name="Mondo S."/>
            <person name="Nolan M."/>
            <person name="Ohm R."/>
            <person name="Pangilinan J."/>
            <person name="Park H.-J."/>
            <person name="Ramirez L."/>
            <person name="Alfaro M."/>
            <person name="Sun H."/>
            <person name="Tritt A."/>
            <person name="Yoshinaga Y."/>
            <person name="Zwiers L.-H."/>
            <person name="Turgeon B."/>
            <person name="Goodwin S."/>
            <person name="Spatafora J."/>
            <person name="Crous P."/>
            <person name="Grigoriev I."/>
        </authorList>
    </citation>
    <scope>NUCLEOTIDE SEQUENCE</scope>
    <source>
        <strain evidence="1">CBS 525.71</strain>
    </source>
</reference>
<evidence type="ECO:0000313" key="2">
    <source>
        <dbReference type="Proteomes" id="UP000799754"/>
    </source>
</evidence>
<keyword evidence="2" id="KW-1185">Reference proteome</keyword>
<dbReference type="EMBL" id="MU006731">
    <property type="protein sequence ID" value="KAF2624453.1"/>
    <property type="molecule type" value="Genomic_DNA"/>
</dbReference>
<proteinExistence type="predicted"/>
<dbReference type="Proteomes" id="UP000799754">
    <property type="component" value="Unassembled WGS sequence"/>
</dbReference>
<accession>A0ACB6RRN6</accession>
<sequence>MPASVSSSRNNISCKYLLDISITLLWLAFGALNFTERQGRRLPVFLDQEYVPQSPVEIVLSMYKEPIDEVEELVNNLKSMPALSDARVTIYIKDGEANSTHVRHQTGANNATILPNVGREGETFLNHILNQWDSLARQTIFLQAGIHNPREFYTHISNYYSRSQTGFLNLGLSGAVCNCEDCGDRLFWNDKAHLFPRIYNRIYNSTTCDNVLLSYKGQFIVSAARIRGVDKDIYYALWKAFVDKGSWAHQPQILQGPDSMSAPDFGYTMERMWNLLFQCSNSDVVWKCPSLVSKWRIGGDIGDCQCFDV</sequence>
<gene>
    <name evidence="1" type="ORF">BU25DRAFT_348381</name>
</gene>
<name>A0ACB6RRN6_9PLEO</name>
<comment type="caution">
    <text evidence="1">The sequence shown here is derived from an EMBL/GenBank/DDBJ whole genome shotgun (WGS) entry which is preliminary data.</text>
</comment>